<reference evidence="1 2" key="1">
    <citation type="submission" date="2020-06" db="EMBL/GenBank/DDBJ databases">
        <title>The genome sequence of Candidatus Regiella insecticola strain Tut.</title>
        <authorList>
            <person name="Nikoh N."/>
            <person name="Tsuchida T."/>
            <person name="Koga R."/>
            <person name="Oshima K."/>
            <person name="Hattori M."/>
            <person name="Fukatsu T."/>
        </authorList>
    </citation>
    <scope>NUCLEOTIDE SEQUENCE [LARGE SCALE GENOMIC DNA]</scope>
    <source>
        <strain evidence="1 2">Tut</strain>
    </source>
</reference>
<organism evidence="1 2">
    <name type="scientific">Candidatus Regiella insecticola</name>
    <dbReference type="NCBI Taxonomy" id="138073"/>
    <lineage>
        <taxon>Bacteria</taxon>
        <taxon>Pseudomonadati</taxon>
        <taxon>Pseudomonadota</taxon>
        <taxon>Gammaproteobacteria</taxon>
        <taxon>Enterobacterales</taxon>
        <taxon>Enterobacteriaceae</taxon>
        <taxon>aphid secondary symbionts</taxon>
        <taxon>Candidatus Regiella</taxon>
    </lineage>
</organism>
<evidence type="ECO:0000313" key="1">
    <source>
        <dbReference type="EMBL" id="GFN45379.1"/>
    </source>
</evidence>
<comment type="caution">
    <text evidence="1">The sequence shown here is derived from an EMBL/GenBank/DDBJ whole genome shotgun (WGS) entry which is preliminary data.</text>
</comment>
<dbReference type="InterPro" id="IPR050678">
    <property type="entry name" value="DNA_Partitioning_ATPase"/>
</dbReference>
<sequence>MIISFLSQKGGVSKSALARTTAVGFINGGWRVHVADLDEKQQTTMKWCKRREDNGLNSVDCAVYRRAASALKVNHRDDLDLVIIDGRPAAEHSYLEISKGSDLVVLTTGATVDDLEPSLELGRELVNGGLDKKNLVFSINKAPSEAEAIKAIATITEWGFKSLKSIIYFQNAYGQALDKGRALTETPYSSLNEKAQEMVDEIDELINSSKHDIINS</sequence>
<accession>A0A6L2ZLH5</accession>
<proteinExistence type="predicted"/>
<dbReference type="PANTHER" id="PTHR13696">
    <property type="entry name" value="P-LOOP CONTAINING NUCLEOSIDE TRIPHOSPHATE HYDROLASE"/>
    <property type="match status" value="1"/>
</dbReference>
<name>A0A6L2ZLH5_9ENTR</name>
<dbReference type="CDD" id="cd02042">
    <property type="entry name" value="ParAB_family"/>
    <property type="match status" value="1"/>
</dbReference>
<protein>
    <submittedName>
        <fullName evidence="1">Cobyrinic acid a,c-diamide synthase</fullName>
    </submittedName>
</protein>
<dbReference type="EMBL" id="BLXO01000001">
    <property type="protein sequence ID" value="GFN45379.1"/>
    <property type="molecule type" value="Genomic_DNA"/>
</dbReference>
<dbReference type="AlphaFoldDB" id="A0A6L2ZLH5"/>
<dbReference type="InterPro" id="IPR027417">
    <property type="entry name" value="P-loop_NTPase"/>
</dbReference>
<gene>
    <name evidence="1" type="ORF">RINTU1_04980</name>
</gene>
<dbReference type="Gene3D" id="3.40.50.300">
    <property type="entry name" value="P-loop containing nucleotide triphosphate hydrolases"/>
    <property type="match status" value="1"/>
</dbReference>
<dbReference type="Pfam" id="PF09140">
    <property type="entry name" value="MipZ"/>
    <property type="match status" value="1"/>
</dbReference>
<evidence type="ECO:0000313" key="2">
    <source>
        <dbReference type="Proteomes" id="UP000504714"/>
    </source>
</evidence>
<dbReference type="Proteomes" id="UP000504714">
    <property type="component" value="Unassembled WGS sequence"/>
</dbReference>
<dbReference type="InterPro" id="IPR015223">
    <property type="entry name" value="MipZ"/>
</dbReference>
<dbReference type="SUPFAM" id="SSF52540">
    <property type="entry name" value="P-loop containing nucleoside triphosphate hydrolases"/>
    <property type="match status" value="1"/>
</dbReference>
<dbReference type="PANTHER" id="PTHR13696:SF96">
    <property type="entry name" value="COBQ_COBB_MIND_PARA NUCLEOTIDE BINDING DOMAIN-CONTAINING PROTEIN"/>
    <property type="match status" value="1"/>
</dbReference>